<feature type="region of interest" description="Disordered" evidence="10">
    <location>
        <begin position="1"/>
        <end position="82"/>
    </location>
</feature>
<keyword evidence="4" id="KW-0805">Transcription regulation</keyword>
<evidence type="ECO:0000256" key="1">
    <source>
        <dbReference type="ARBA" id="ARBA00004123"/>
    </source>
</evidence>
<evidence type="ECO:0000256" key="8">
    <source>
        <dbReference type="ARBA" id="ARBA00024848"/>
    </source>
</evidence>
<sequence>DKTTQTIHETMNKAKHKMTKTRNKMTKTCGERLKSDKKTTKMRKYYKNETQNDKRTMSKNQSGECSKPAGSSKGSGNGGNNMFQIGKMRYVSVGDFKGEVLIDIRVLDEPRWTDEAGEKSISLSPEQWNQLKHSFHCYLLS</sequence>
<keyword evidence="13" id="KW-1185">Reference proteome</keyword>
<proteinExistence type="inferred from homology"/>
<feature type="compositionally biased region" description="Basic and acidic residues" evidence="10">
    <location>
        <begin position="29"/>
        <end position="39"/>
    </location>
</feature>
<keyword evidence="6" id="KW-0804">Transcription</keyword>
<dbReference type="InterPro" id="IPR003173">
    <property type="entry name" value="PC4_C"/>
</dbReference>
<dbReference type="Proteomes" id="UP000265080">
    <property type="component" value="Chromosome 20"/>
</dbReference>
<name>A0A3P8T0W9_AMPPE</name>
<comment type="function">
    <text evidence="8">General coactivator that functions cooperatively with TAFs and mediates functional interactions between upstream activators and the general transcriptional machinery. May be involved in stabilizing the multiprotein transcription complex. Binds single-stranded DNA. Also binds, in vitro, non-specifically to double-stranded DNA (ds DNA).</text>
</comment>
<feature type="compositionally biased region" description="Basic residues" evidence="10">
    <location>
        <begin position="13"/>
        <end position="25"/>
    </location>
</feature>
<protein>
    <recommendedName>
        <fullName evidence="3">Activated RNA polymerase II transcriptional coactivator p15</fullName>
    </recommendedName>
    <alternativeName>
        <fullName evidence="9">SUB1 homolog</fullName>
    </alternativeName>
</protein>
<dbReference type="InterPro" id="IPR045125">
    <property type="entry name" value="Sub1/Tcp4-like"/>
</dbReference>
<dbReference type="InterPro" id="IPR009044">
    <property type="entry name" value="ssDNA-bd_transcriptional_reg"/>
</dbReference>
<reference evidence="12 13" key="1">
    <citation type="submission" date="2018-03" db="EMBL/GenBank/DDBJ databases">
        <title>Finding Nemo's genes: A chromosome-scale reference assembly of the genome of the orange clownfish Amphiprion percula.</title>
        <authorList>
            <person name="Lehmann R."/>
        </authorList>
    </citation>
    <scope>NUCLEOTIDE SEQUENCE</scope>
</reference>
<dbReference type="GO" id="GO:0003677">
    <property type="term" value="F:DNA binding"/>
    <property type="evidence" value="ECO:0007669"/>
    <property type="project" value="UniProtKB-KW"/>
</dbReference>
<dbReference type="PANTHER" id="PTHR13215">
    <property type="entry name" value="RNA POLYMERASE II TRANSCRIPTIONAL COACTIVATOR"/>
    <property type="match status" value="1"/>
</dbReference>
<reference evidence="12" key="3">
    <citation type="submission" date="2025-09" db="UniProtKB">
        <authorList>
            <consortium name="Ensembl"/>
        </authorList>
    </citation>
    <scope>IDENTIFICATION</scope>
</reference>
<comment type="subcellular location">
    <subcellularLocation>
        <location evidence="1">Nucleus</location>
    </subcellularLocation>
</comment>
<evidence type="ECO:0000256" key="6">
    <source>
        <dbReference type="ARBA" id="ARBA00023163"/>
    </source>
</evidence>
<comment type="similarity">
    <text evidence="2">Belongs to the transcriptional coactivator PC4 family.</text>
</comment>
<keyword evidence="5" id="KW-0238">DNA-binding</keyword>
<evidence type="ECO:0000313" key="13">
    <source>
        <dbReference type="Proteomes" id="UP000265080"/>
    </source>
</evidence>
<dbReference type="AlphaFoldDB" id="A0A3P8T0W9"/>
<feature type="domain" description="Transcriptional coactivator p15 (PC4) C-terminal" evidence="11">
    <location>
        <begin position="83"/>
        <end position="133"/>
    </location>
</feature>
<evidence type="ECO:0000256" key="7">
    <source>
        <dbReference type="ARBA" id="ARBA00023242"/>
    </source>
</evidence>
<dbReference type="STRING" id="161767.ENSAPEP00000018276"/>
<accession>A0A3P8T0W9</accession>
<dbReference type="GO" id="GO:0003713">
    <property type="term" value="F:transcription coactivator activity"/>
    <property type="evidence" value="ECO:0007669"/>
    <property type="project" value="InterPro"/>
</dbReference>
<evidence type="ECO:0000259" key="11">
    <source>
        <dbReference type="Pfam" id="PF02229"/>
    </source>
</evidence>
<evidence type="ECO:0000256" key="9">
    <source>
        <dbReference type="ARBA" id="ARBA00031984"/>
    </source>
</evidence>
<dbReference type="Ensembl" id="ENSAPET00000018784.1">
    <property type="protein sequence ID" value="ENSAPEP00000018276.1"/>
    <property type="gene ID" value="ENSAPEG00000013041.1"/>
</dbReference>
<dbReference type="GeneTree" id="ENSGT01090000260132"/>
<evidence type="ECO:0000256" key="3">
    <source>
        <dbReference type="ARBA" id="ARBA00013386"/>
    </source>
</evidence>
<dbReference type="SUPFAM" id="SSF54447">
    <property type="entry name" value="ssDNA-binding transcriptional regulator domain"/>
    <property type="match status" value="1"/>
</dbReference>
<evidence type="ECO:0000256" key="10">
    <source>
        <dbReference type="SAM" id="MobiDB-lite"/>
    </source>
</evidence>
<reference evidence="12" key="2">
    <citation type="submission" date="2025-08" db="UniProtKB">
        <authorList>
            <consortium name="Ensembl"/>
        </authorList>
    </citation>
    <scope>IDENTIFICATION</scope>
</reference>
<keyword evidence="7" id="KW-0539">Nucleus</keyword>
<evidence type="ECO:0000256" key="4">
    <source>
        <dbReference type="ARBA" id="ARBA00023015"/>
    </source>
</evidence>
<evidence type="ECO:0000256" key="2">
    <source>
        <dbReference type="ARBA" id="ARBA00009001"/>
    </source>
</evidence>
<evidence type="ECO:0000256" key="5">
    <source>
        <dbReference type="ARBA" id="ARBA00023125"/>
    </source>
</evidence>
<dbReference type="GO" id="GO:0060261">
    <property type="term" value="P:positive regulation of transcription initiation by RNA polymerase II"/>
    <property type="evidence" value="ECO:0007669"/>
    <property type="project" value="InterPro"/>
</dbReference>
<organism evidence="12 13">
    <name type="scientific">Amphiprion percula</name>
    <name type="common">Orange clownfish</name>
    <name type="synonym">Lutjanus percula</name>
    <dbReference type="NCBI Taxonomy" id="161767"/>
    <lineage>
        <taxon>Eukaryota</taxon>
        <taxon>Metazoa</taxon>
        <taxon>Chordata</taxon>
        <taxon>Craniata</taxon>
        <taxon>Vertebrata</taxon>
        <taxon>Euteleostomi</taxon>
        <taxon>Actinopterygii</taxon>
        <taxon>Neopterygii</taxon>
        <taxon>Teleostei</taxon>
        <taxon>Neoteleostei</taxon>
        <taxon>Acanthomorphata</taxon>
        <taxon>Ovalentaria</taxon>
        <taxon>Pomacentridae</taxon>
        <taxon>Amphiprion</taxon>
    </lineage>
</organism>
<dbReference type="GO" id="GO:0005634">
    <property type="term" value="C:nucleus"/>
    <property type="evidence" value="ECO:0007669"/>
    <property type="project" value="UniProtKB-SubCell"/>
</dbReference>
<dbReference type="Pfam" id="PF02229">
    <property type="entry name" value="PC4"/>
    <property type="match status" value="1"/>
</dbReference>
<dbReference type="Gene3D" id="2.30.31.10">
    <property type="entry name" value="Transcriptional Coactivator Pc4, Chain A"/>
    <property type="match status" value="1"/>
</dbReference>
<evidence type="ECO:0000313" key="12">
    <source>
        <dbReference type="Ensembl" id="ENSAPEP00000018276.1"/>
    </source>
</evidence>
<feature type="compositionally biased region" description="Basic and acidic residues" evidence="10">
    <location>
        <begin position="46"/>
        <end position="56"/>
    </location>
</feature>